<dbReference type="EMBL" id="JAALLS010000009">
    <property type="protein sequence ID" value="NGP88341.1"/>
    <property type="molecule type" value="Genomic_DNA"/>
</dbReference>
<organism evidence="1 2">
    <name type="scientific">Fodinibius halophilus</name>
    <dbReference type="NCBI Taxonomy" id="1736908"/>
    <lineage>
        <taxon>Bacteria</taxon>
        <taxon>Pseudomonadati</taxon>
        <taxon>Balneolota</taxon>
        <taxon>Balneolia</taxon>
        <taxon>Balneolales</taxon>
        <taxon>Balneolaceae</taxon>
        <taxon>Fodinibius</taxon>
    </lineage>
</organism>
<gene>
    <name evidence="1" type="ORF">G3569_08230</name>
</gene>
<sequence>MFRCPASGRIHQGVYVHLSRSNALRRDEFIAALWCAPFKHTSTFRATAGSPPKVLVLLCQGFVAGRESYSDGCRDQTPELNNLLVILNLFQDLFETVRVGLKGQGKVPLWALLEGKALGVIGRGKGG</sequence>
<proteinExistence type="predicted"/>
<reference evidence="1 2" key="1">
    <citation type="submission" date="2020-02" db="EMBL/GenBank/DDBJ databases">
        <title>Aliifodinibius halophilus 2W32, complete genome.</title>
        <authorList>
            <person name="Li Y."/>
            <person name="Wu S."/>
        </authorList>
    </citation>
    <scope>NUCLEOTIDE SEQUENCE [LARGE SCALE GENOMIC DNA]</scope>
    <source>
        <strain evidence="1 2">2W32</strain>
    </source>
</reference>
<dbReference type="AlphaFoldDB" id="A0A6M1T8J3"/>
<protein>
    <submittedName>
        <fullName evidence="1">Uncharacterized protein</fullName>
    </submittedName>
</protein>
<dbReference type="Proteomes" id="UP000479132">
    <property type="component" value="Unassembled WGS sequence"/>
</dbReference>
<evidence type="ECO:0000313" key="1">
    <source>
        <dbReference type="EMBL" id="NGP88341.1"/>
    </source>
</evidence>
<comment type="caution">
    <text evidence="1">The sequence shown here is derived from an EMBL/GenBank/DDBJ whole genome shotgun (WGS) entry which is preliminary data.</text>
</comment>
<keyword evidence="2" id="KW-1185">Reference proteome</keyword>
<evidence type="ECO:0000313" key="2">
    <source>
        <dbReference type="Proteomes" id="UP000479132"/>
    </source>
</evidence>
<accession>A0A6M1T8J3</accession>
<name>A0A6M1T8J3_9BACT</name>